<dbReference type="SUPFAM" id="SSF102114">
    <property type="entry name" value="Radical SAM enzymes"/>
    <property type="match status" value="1"/>
</dbReference>
<protein>
    <recommendedName>
        <fullName evidence="3">Radical SAM protein</fullName>
    </recommendedName>
</protein>
<dbReference type="AlphaFoldDB" id="A0A1G6Y9T4"/>
<dbReference type="RefSeq" id="WP_228771994.1">
    <property type="nucleotide sequence ID" value="NZ_FMZZ01000020.1"/>
</dbReference>
<evidence type="ECO:0000313" key="1">
    <source>
        <dbReference type="EMBL" id="SDD87062.1"/>
    </source>
</evidence>
<reference evidence="2" key="1">
    <citation type="submission" date="2016-10" db="EMBL/GenBank/DDBJ databases">
        <authorList>
            <person name="Varghese N."/>
            <person name="Submissions S."/>
        </authorList>
    </citation>
    <scope>NUCLEOTIDE SEQUENCE [LARGE SCALE GENOMIC DNA]</scope>
    <source>
        <strain evidence="2">IBRC-M 10403</strain>
    </source>
</reference>
<dbReference type="EMBL" id="FMZZ01000020">
    <property type="protein sequence ID" value="SDD87062.1"/>
    <property type="molecule type" value="Genomic_DNA"/>
</dbReference>
<dbReference type="InterPro" id="IPR013785">
    <property type="entry name" value="Aldolase_TIM"/>
</dbReference>
<dbReference type="Gene3D" id="3.20.20.70">
    <property type="entry name" value="Aldolase class I"/>
    <property type="match status" value="1"/>
</dbReference>
<dbReference type="PANTHER" id="PTHR11228">
    <property type="entry name" value="RADICAL SAM DOMAIN PROTEIN"/>
    <property type="match status" value="1"/>
</dbReference>
<sequence length="193" mass="20302">VTVSVYGATAESYDSLTRRRGSFKSFTLGLAAAVEVGLPVNLNLVITSHNEHELDAMRAFAENLGVPYTVYTNISPTIYGGGETLPSQAVAFERGRKPFTGCGAGHTHFHVNPHGEASMCKIGRDPAVSLLDEGIGGLGRLGEIADVLMGRTGGCSGCALAGSCFTCRPLAKLYQEAKAPLTRYCQHGGEVNP</sequence>
<name>A0A1G6Y9T4_9PSEU</name>
<evidence type="ECO:0000313" key="2">
    <source>
        <dbReference type="Proteomes" id="UP000199501"/>
    </source>
</evidence>
<dbReference type="InterPro" id="IPR050377">
    <property type="entry name" value="Radical_SAM_PqqE_MftC-like"/>
</dbReference>
<dbReference type="STRING" id="1271860.SAMN05216174_120103"/>
<dbReference type="Proteomes" id="UP000199501">
    <property type="component" value="Unassembled WGS sequence"/>
</dbReference>
<gene>
    <name evidence="1" type="ORF">SAMN05216174_120103</name>
</gene>
<dbReference type="GO" id="GO:0006783">
    <property type="term" value="P:heme biosynthetic process"/>
    <property type="evidence" value="ECO:0007669"/>
    <property type="project" value="TreeGrafter"/>
</dbReference>
<organism evidence="1 2">
    <name type="scientific">Actinokineospora iranica</name>
    <dbReference type="NCBI Taxonomy" id="1271860"/>
    <lineage>
        <taxon>Bacteria</taxon>
        <taxon>Bacillati</taxon>
        <taxon>Actinomycetota</taxon>
        <taxon>Actinomycetes</taxon>
        <taxon>Pseudonocardiales</taxon>
        <taxon>Pseudonocardiaceae</taxon>
        <taxon>Actinokineospora</taxon>
    </lineage>
</organism>
<proteinExistence type="predicted"/>
<evidence type="ECO:0008006" key="3">
    <source>
        <dbReference type="Google" id="ProtNLM"/>
    </source>
</evidence>
<feature type="non-terminal residue" evidence="1">
    <location>
        <position position="1"/>
    </location>
</feature>
<dbReference type="PANTHER" id="PTHR11228:SF7">
    <property type="entry name" value="PQQA PEPTIDE CYCLASE"/>
    <property type="match status" value="1"/>
</dbReference>
<accession>A0A1G6Y9T4</accession>
<keyword evidence="2" id="KW-1185">Reference proteome</keyword>
<dbReference type="InterPro" id="IPR058240">
    <property type="entry name" value="rSAM_sf"/>
</dbReference>